<dbReference type="AlphaFoldDB" id="A0A1J7I9J1"/>
<evidence type="ECO:0000313" key="2">
    <source>
        <dbReference type="Proteomes" id="UP000182658"/>
    </source>
</evidence>
<keyword evidence="2" id="KW-1185">Reference proteome</keyword>
<reference evidence="1 2" key="1">
    <citation type="submission" date="2016-10" db="EMBL/GenBank/DDBJ databases">
        <title>Draft genome sequence of Coniochaeta ligniaria NRRL30616, a lignocellulolytic fungus for bioabatement of inhibitors in plant biomass hydrolysates.</title>
        <authorList>
            <consortium name="DOE Joint Genome Institute"/>
            <person name="Jimenez D.J."/>
            <person name="Hector R.E."/>
            <person name="Riley R."/>
            <person name="Sun H."/>
            <person name="Grigoriev I.V."/>
            <person name="Van Elsas J.D."/>
            <person name="Nichols N.N."/>
        </authorList>
    </citation>
    <scope>NUCLEOTIDE SEQUENCE [LARGE SCALE GENOMIC DNA]</scope>
    <source>
        <strain evidence="1 2">NRRL 30616</strain>
    </source>
</reference>
<dbReference type="EMBL" id="KV875104">
    <property type="protein sequence ID" value="OIW24327.1"/>
    <property type="molecule type" value="Genomic_DNA"/>
</dbReference>
<sequence>MAQFENLVVASFATMHKRLTGDTKGKHSCFTINHRYRRRPHWAIPSVVATCGVYYRAALATQAVESALKALSDAAKPGTQACLIANLPDYNHVTVRHERRQTSASDRNASFPDLRGIVVEGIEANFSTSKAKFSLLPHPSYTFQDALPQLQDTVQQTIDVDEALYTAGHPLNCNRAVLTSEQGSHQLLVRGFKNIECISPDCLDQRDIIRRPRFASLPSSGTLVPGPDNSVVNPGPLSVQPRPATMSSLPSFPGTYSWTLQACSTIQVLLPLEDVDSGQFYSLRITHLSRRHVNPVMLGYVYRSTAAQVLSSTPDMLLRRHHARNCRGRCDCQQTMARPSSVPLELERVERSAGDGSATEHFEKLDELMAERTDQLLERSGGNTRQRSAFAFSLQRLKLNEARNDDVKASMDKQERQVICFSRGGALEESDKRIAVEQGVGSGQGGDIWNHGG</sequence>
<gene>
    <name evidence="1" type="ORF">CONLIGDRAFT_649061</name>
</gene>
<evidence type="ECO:0000313" key="1">
    <source>
        <dbReference type="EMBL" id="OIW24327.1"/>
    </source>
</evidence>
<accession>A0A1J7I9J1</accession>
<proteinExistence type="predicted"/>
<dbReference type="Proteomes" id="UP000182658">
    <property type="component" value="Unassembled WGS sequence"/>
</dbReference>
<name>A0A1J7I9J1_9PEZI</name>
<protein>
    <submittedName>
        <fullName evidence="1">Uncharacterized protein</fullName>
    </submittedName>
</protein>
<dbReference type="InParanoid" id="A0A1J7I9J1"/>
<organism evidence="1 2">
    <name type="scientific">Coniochaeta ligniaria NRRL 30616</name>
    <dbReference type="NCBI Taxonomy" id="1408157"/>
    <lineage>
        <taxon>Eukaryota</taxon>
        <taxon>Fungi</taxon>
        <taxon>Dikarya</taxon>
        <taxon>Ascomycota</taxon>
        <taxon>Pezizomycotina</taxon>
        <taxon>Sordariomycetes</taxon>
        <taxon>Sordariomycetidae</taxon>
        <taxon>Coniochaetales</taxon>
        <taxon>Coniochaetaceae</taxon>
        <taxon>Coniochaeta</taxon>
    </lineage>
</organism>
<dbReference type="OrthoDB" id="5424209at2759"/>